<dbReference type="Pfam" id="PF00571">
    <property type="entry name" value="CBS"/>
    <property type="match status" value="2"/>
</dbReference>
<sequence>MGESKVKLADNQEEVQRFMKYVLKDLRALDRMLKEDDWFESDPIRIGAEQELCLVNQQAKAWPHAMEILDRLQSEGAEGFTTEFAKFNLEINLEPLEFTADCLSHMEENLQQQVDKVRSVTEDMGGEILLTGILPTIRKMDLDLKNMTPLQRYRALCQAISKLRAEDFDLRIQGMDELLMRFDSPLLEACNTGFQVHLQVDPKDFVTKYNIAQLITAPVLAGAVGSPILFGKRLWNETRIALFQQSVDTRTVGDHLRDSSPRVTFGNEWVEESILDIFREDTARYRVMLSSEVTEDVEKLLDEGTPPALRALQVHNGTVYRWNRPCYGVADGRAHLRIENRMLPSGPTVTDEVANAAFWLGLMNKMDDYYPNVSDNMDFDDVRMNFVAASKMGLDTKLRWFDDQRINVVDLISEELLPIAREGLEEADIDSSDINSYLDIIRRRVESGQTASNWMLSNYASLMKENESKEHTLAAITTAMIKNQKKGEPVHKWGRARIEDLEHWQPSSLIVEEFMTTDLFTVQKDDILEFVANLIDWRHIQYVPVEDDKKRLEGLVTMRMIFNEYSEAVNQDEEVGETVEDIMIDNPITIHPEASIIEAMEIMESQEIGCLPVVKNNRLVGIITEHNYMKIAGRLLKVLHSNSEVNGSSDST</sequence>
<keyword evidence="1" id="KW-0129">CBS domain</keyword>
<dbReference type="Proteomes" id="UP001207918">
    <property type="component" value="Unassembled WGS sequence"/>
</dbReference>
<accession>A0ABT3PP62</accession>
<proteinExistence type="predicted"/>
<dbReference type="Gene3D" id="3.10.580.10">
    <property type="entry name" value="CBS-domain"/>
    <property type="match status" value="1"/>
</dbReference>
<reference evidence="3 4" key="1">
    <citation type="submission" date="2021-03" db="EMBL/GenBank/DDBJ databases">
        <title>Aliifodinibius sp. nov., a new bacterium isolated from saline soil.</title>
        <authorList>
            <person name="Galisteo C."/>
            <person name="De La Haba R."/>
            <person name="Sanchez-Porro C."/>
            <person name="Ventosa A."/>
        </authorList>
    </citation>
    <scope>NUCLEOTIDE SEQUENCE [LARGE SCALE GENOMIC DNA]</scope>
    <source>
        <strain evidence="3 4">1BSP15-2V2</strain>
    </source>
</reference>
<feature type="domain" description="CBS" evidence="2">
    <location>
        <begin position="583"/>
        <end position="638"/>
    </location>
</feature>
<evidence type="ECO:0000256" key="1">
    <source>
        <dbReference type="PROSITE-ProRule" id="PRU00703"/>
    </source>
</evidence>
<dbReference type="InterPro" id="IPR050141">
    <property type="entry name" value="GCL_type2/YbdK_subfam"/>
</dbReference>
<dbReference type="PANTHER" id="PTHR36510">
    <property type="entry name" value="GLUTAMATE--CYSTEINE LIGASE 2-RELATED"/>
    <property type="match status" value="1"/>
</dbReference>
<dbReference type="SMART" id="SM00116">
    <property type="entry name" value="CBS"/>
    <property type="match status" value="2"/>
</dbReference>
<dbReference type="SUPFAM" id="SSF54631">
    <property type="entry name" value="CBS-domain pair"/>
    <property type="match status" value="1"/>
</dbReference>
<keyword evidence="4" id="KW-1185">Reference proteome</keyword>
<gene>
    <name evidence="3" type="ORF">J6I44_12265</name>
</gene>
<dbReference type="InterPro" id="IPR000644">
    <property type="entry name" value="CBS_dom"/>
</dbReference>
<dbReference type="SUPFAM" id="SSF55931">
    <property type="entry name" value="Glutamine synthetase/guanido kinase"/>
    <property type="match status" value="1"/>
</dbReference>
<name>A0ABT3PP62_9BACT</name>
<organism evidence="3 4">
    <name type="scientific">Fodinibius salsisoli</name>
    <dbReference type="NCBI Taxonomy" id="2820877"/>
    <lineage>
        <taxon>Bacteria</taxon>
        <taxon>Pseudomonadati</taxon>
        <taxon>Balneolota</taxon>
        <taxon>Balneolia</taxon>
        <taxon>Balneolales</taxon>
        <taxon>Balneolaceae</taxon>
        <taxon>Fodinibius</taxon>
    </lineage>
</organism>
<dbReference type="Gene3D" id="3.30.590.20">
    <property type="match status" value="1"/>
</dbReference>
<dbReference type="PANTHER" id="PTHR36510:SF3">
    <property type="entry name" value="CONSERVED PROTEIN"/>
    <property type="match status" value="1"/>
</dbReference>
<dbReference type="Pfam" id="PF04107">
    <property type="entry name" value="GCS2"/>
    <property type="match status" value="1"/>
</dbReference>
<evidence type="ECO:0000259" key="2">
    <source>
        <dbReference type="PROSITE" id="PS51371"/>
    </source>
</evidence>
<evidence type="ECO:0000313" key="3">
    <source>
        <dbReference type="EMBL" id="MCW9707632.1"/>
    </source>
</evidence>
<dbReference type="PROSITE" id="PS51371">
    <property type="entry name" value="CBS"/>
    <property type="match status" value="2"/>
</dbReference>
<comment type="caution">
    <text evidence="3">The sequence shown here is derived from an EMBL/GenBank/DDBJ whole genome shotgun (WGS) entry which is preliminary data.</text>
</comment>
<evidence type="ECO:0000313" key="4">
    <source>
        <dbReference type="Proteomes" id="UP001207918"/>
    </source>
</evidence>
<dbReference type="RefSeq" id="WP_265766420.1">
    <property type="nucleotide sequence ID" value="NZ_JAGGJA010000007.1"/>
</dbReference>
<dbReference type="InterPro" id="IPR014746">
    <property type="entry name" value="Gln_synth/guanido_kin_cat_dom"/>
</dbReference>
<protein>
    <submittedName>
        <fullName evidence="3">CBS domain-containing protein</fullName>
    </submittedName>
</protein>
<dbReference type="EMBL" id="JAGGJA010000007">
    <property type="protein sequence ID" value="MCW9707632.1"/>
    <property type="molecule type" value="Genomic_DNA"/>
</dbReference>
<feature type="domain" description="CBS" evidence="2">
    <location>
        <begin position="515"/>
        <end position="573"/>
    </location>
</feature>
<dbReference type="InterPro" id="IPR006336">
    <property type="entry name" value="GCS2"/>
</dbReference>
<dbReference type="InterPro" id="IPR046342">
    <property type="entry name" value="CBS_dom_sf"/>
</dbReference>